<dbReference type="OrthoDB" id="9764015at2"/>
<evidence type="ECO:0000313" key="2">
    <source>
        <dbReference type="EMBL" id="KTB47541.1"/>
    </source>
</evidence>
<dbReference type="STRING" id="1217799.DEALK_03860"/>
<evidence type="ECO:0000259" key="1">
    <source>
        <dbReference type="Pfam" id="PF12773"/>
    </source>
</evidence>
<evidence type="ECO:0000313" key="3">
    <source>
        <dbReference type="Proteomes" id="UP000053947"/>
    </source>
</evidence>
<comment type="caution">
    <text evidence="2">The sequence shown here is derived from an EMBL/GenBank/DDBJ whole genome shotgun (WGS) entry which is preliminary data.</text>
</comment>
<dbReference type="RefSeq" id="WP_058438187.1">
    <property type="nucleotide sequence ID" value="NZ_KQ758903.1"/>
</dbReference>
<dbReference type="PATRIC" id="fig|1217799.6.peg.401"/>
<name>A0A0W0GG52_9CHLR</name>
<organism evidence="2 3">
    <name type="scientific">Dehalogenimonas alkenigignens</name>
    <dbReference type="NCBI Taxonomy" id="1217799"/>
    <lineage>
        <taxon>Bacteria</taxon>
        <taxon>Bacillati</taxon>
        <taxon>Chloroflexota</taxon>
        <taxon>Dehalococcoidia</taxon>
        <taxon>Dehalococcoidales</taxon>
        <taxon>Dehalococcoidaceae</taxon>
        <taxon>Dehalogenimonas</taxon>
    </lineage>
</organism>
<gene>
    <name evidence="2" type="ORF">DEALK_03860</name>
</gene>
<protein>
    <submittedName>
        <fullName evidence="2">Double zinc ribbon</fullName>
    </submittedName>
</protein>
<keyword evidence="3" id="KW-1185">Reference proteome</keyword>
<feature type="domain" description="DZANK-type" evidence="1">
    <location>
        <begin position="104"/>
        <end position="159"/>
    </location>
</feature>
<dbReference type="InterPro" id="IPR025874">
    <property type="entry name" value="DZR"/>
</dbReference>
<dbReference type="Proteomes" id="UP000053947">
    <property type="component" value="Unassembled WGS sequence"/>
</dbReference>
<proteinExistence type="predicted"/>
<accession>A0A0W0GG52</accession>
<sequence length="163" mass="18169">MAQTDSRIPEPPSLHPLEAFELFYFFCAVHREGRITFRQFTEGMKAFRFYDERQRVWTIGARTGRWYRLDGGRWLAGEPDSRLTPTALKGWHDYFQRIGQPQGCARCGVKVPAGSKFCLNCGAPVAAASALPADGSRIVYCRRCGQPVAAAAKFCNACGTGRQ</sequence>
<reference evidence="2 3" key="1">
    <citation type="submission" date="2015-06" db="EMBL/GenBank/DDBJ databases">
        <title>Genome sequence of the organohalide-respiring Dehalogenimonas alkenigignens type strain (IP3-3T).</title>
        <authorList>
            <person name="Key T.A."/>
            <person name="Richmond D.P."/>
            <person name="Bowman K.S."/>
            <person name="Cho Y.-J."/>
            <person name="Chun J."/>
            <person name="da Costa M.S."/>
            <person name="Rainey F.A."/>
            <person name="Moe W.M."/>
        </authorList>
    </citation>
    <scope>NUCLEOTIDE SEQUENCE [LARGE SCALE GENOMIC DNA]</scope>
    <source>
        <strain evidence="2 3">IP3-3</strain>
    </source>
</reference>
<dbReference type="EMBL" id="LFDV01000002">
    <property type="protein sequence ID" value="KTB47541.1"/>
    <property type="molecule type" value="Genomic_DNA"/>
</dbReference>
<dbReference type="Pfam" id="PF12773">
    <property type="entry name" value="DZR"/>
    <property type="match status" value="1"/>
</dbReference>
<dbReference type="AlphaFoldDB" id="A0A0W0GG52"/>